<evidence type="ECO:0000313" key="2">
    <source>
        <dbReference type="Proteomes" id="UP001215598"/>
    </source>
</evidence>
<evidence type="ECO:0000313" key="1">
    <source>
        <dbReference type="EMBL" id="KAJ7734849.1"/>
    </source>
</evidence>
<keyword evidence="2" id="KW-1185">Reference proteome</keyword>
<protein>
    <submittedName>
        <fullName evidence="1">Uncharacterized protein</fullName>
    </submittedName>
</protein>
<reference evidence="1" key="1">
    <citation type="submission" date="2023-03" db="EMBL/GenBank/DDBJ databases">
        <title>Massive genome expansion in bonnet fungi (Mycena s.s.) driven by repeated elements and novel gene families across ecological guilds.</title>
        <authorList>
            <consortium name="Lawrence Berkeley National Laboratory"/>
            <person name="Harder C.B."/>
            <person name="Miyauchi S."/>
            <person name="Viragh M."/>
            <person name="Kuo A."/>
            <person name="Thoen E."/>
            <person name="Andreopoulos B."/>
            <person name="Lu D."/>
            <person name="Skrede I."/>
            <person name="Drula E."/>
            <person name="Henrissat B."/>
            <person name="Morin E."/>
            <person name="Kohler A."/>
            <person name="Barry K."/>
            <person name="LaButti K."/>
            <person name="Morin E."/>
            <person name="Salamov A."/>
            <person name="Lipzen A."/>
            <person name="Mereny Z."/>
            <person name="Hegedus B."/>
            <person name="Baldrian P."/>
            <person name="Stursova M."/>
            <person name="Weitz H."/>
            <person name="Taylor A."/>
            <person name="Grigoriev I.V."/>
            <person name="Nagy L.G."/>
            <person name="Martin F."/>
            <person name="Kauserud H."/>
        </authorList>
    </citation>
    <scope>NUCLEOTIDE SEQUENCE</scope>
    <source>
        <strain evidence="1">CBHHK182m</strain>
    </source>
</reference>
<organism evidence="1 2">
    <name type="scientific">Mycena metata</name>
    <dbReference type="NCBI Taxonomy" id="1033252"/>
    <lineage>
        <taxon>Eukaryota</taxon>
        <taxon>Fungi</taxon>
        <taxon>Dikarya</taxon>
        <taxon>Basidiomycota</taxon>
        <taxon>Agaricomycotina</taxon>
        <taxon>Agaricomycetes</taxon>
        <taxon>Agaricomycetidae</taxon>
        <taxon>Agaricales</taxon>
        <taxon>Marasmiineae</taxon>
        <taxon>Mycenaceae</taxon>
        <taxon>Mycena</taxon>
    </lineage>
</organism>
<dbReference type="Proteomes" id="UP001215598">
    <property type="component" value="Unassembled WGS sequence"/>
</dbReference>
<proteinExistence type="predicted"/>
<gene>
    <name evidence="1" type="ORF">B0H16DRAFT_1467400</name>
</gene>
<dbReference type="AlphaFoldDB" id="A0AAD7I5S8"/>
<comment type="caution">
    <text evidence="1">The sequence shown here is derived from an EMBL/GenBank/DDBJ whole genome shotgun (WGS) entry which is preliminary data.</text>
</comment>
<accession>A0AAD7I5S8</accession>
<sequence length="263" mass="29675">MDFHTPEVILKMLAVCRETTNLASRNLTVAVGPRASAYPPCVAPATSFDCPGLTFFGIEFTRPLFARITHLAILDWREEGWWTWSKLAQMSRPTQFSFSYYTLYYTRRNIFQNCKSLEVLLVLCSTERLLPGFIEKRKDLNFDPQFVIVLILDGRFVGLGDRSTWSVREGQLSEELHSCRCLAVIQNAEEDIVVSKMFRVWEGVGGSPDTIKGHPEGIEGRLESVLGSGRVWEGLAPGHQTRLKGILQKLKDVLNVLKDGLVP</sequence>
<name>A0AAD7I5S8_9AGAR</name>
<dbReference type="EMBL" id="JARKIB010000130">
    <property type="protein sequence ID" value="KAJ7734849.1"/>
    <property type="molecule type" value="Genomic_DNA"/>
</dbReference>